<feature type="transmembrane region" description="Helical" evidence="1">
    <location>
        <begin position="7"/>
        <end position="23"/>
    </location>
</feature>
<dbReference type="Proteomes" id="UP000236736">
    <property type="component" value="Unassembled WGS sequence"/>
</dbReference>
<dbReference type="GO" id="GO:0004497">
    <property type="term" value="F:monooxygenase activity"/>
    <property type="evidence" value="ECO:0007669"/>
    <property type="project" value="UniProtKB-KW"/>
</dbReference>
<feature type="transmembrane region" description="Helical" evidence="1">
    <location>
        <begin position="232"/>
        <end position="255"/>
    </location>
</feature>
<reference evidence="3" key="1">
    <citation type="submission" date="2016-10" db="EMBL/GenBank/DDBJ databases">
        <authorList>
            <person name="Varghese N."/>
            <person name="Submissions S."/>
        </authorList>
    </citation>
    <scope>NUCLEOTIDE SEQUENCE [LARGE SCALE GENOMIC DNA]</scope>
    <source>
        <strain evidence="3">DSM 17298</strain>
    </source>
</reference>
<feature type="transmembrane region" description="Helical" evidence="1">
    <location>
        <begin position="113"/>
        <end position="134"/>
    </location>
</feature>
<dbReference type="GO" id="GO:0010436">
    <property type="term" value="F:carotenoid dioxygenase activity"/>
    <property type="evidence" value="ECO:0007669"/>
    <property type="project" value="UniProtKB-UniRule"/>
</dbReference>
<feature type="transmembrane region" description="Helical" evidence="1">
    <location>
        <begin position="29"/>
        <end position="48"/>
    </location>
</feature>
<name>A0A1H5THG8_9BACT</name>
<comment type="function">
    <text evidence="1">Catalyzes the cleavage of beta-carotene at its central double bond (15,15') to yield two molecules of all-trans-retinal.</text>
</comment>
<dbReference type="AlphaFoldDB" id="A0A1H5THG8"/>
<keyword evidence="1" id="KW-0408">Iron</keyword>
<keyword evidence="1" id="KW-0812">Transmembrane</keyword>
<keyword evidence="2" id="KW-0503">Monooxygenase</keyword>
<feature type="transmembrane region" description="Helical" evidence="1">
    <location>
        <begin position="261"/>
        <end position="281"/>
    </location>
</feature>
<keyword evidence="1" id="KW-1133">Transmembrane helix</keyword>
<keyword evidence="3" id="KW-1185">Reference proteome</keyword>
<dbReference type="HAMAP" id="MF_02093">
    <property type="entry name" value="Beta_carotene_diox"/>
    <property type="match status" value="1"/>
</dbReference>
<dbReference type="NCBIfam" id="TIGR03753">
    <property type="entry name" value="blh_monoox"/>
    <property type="match status" value="1"/>
</dbReference>
<protein>
    <recommendedName>
        <fullName evidence="1">Probable beta-carotene 15,15'-dioxygenase</fullName>
        <ecNumber evidence="1">1.13.11.63</ecNumber>
    </recommendedName>
</protein>
<keyword evidence="1" id="KW-0223">Dioxygenase</keyword>
<keyword evidence="1" id="KW-0479">Metal-binding</keyword>
<comment type="similarity">
    <text evidence="1">Belongs to the Brp/Blh beta-carotene diooxygenase family.</text>
</comment>
<dbReference type="GO" id="GO:0003834">
    <property type="term" value="F:beta-carotene 15,15'-dioxygenase activity"/>
    <property type="evidence" value="ECO:0007669"/>
    <property type="project" value="UniProtKB-EC"/>
</dbReference>
<evidence type="ECO:0000313" key="3">
    <source>
        <dbReference type="Proteomes" id="UP000236736"/>
    </source>
</evidence>
<dbReference type="GO" id="GO:0005886">
    <property type="term" value="C:plasma membrane"/>
    <property type="evidence" value="ECO:0007669"/>
    <property type="project" value="UniProtKB-SubCell"/>
</dbReference>
<organism evidence="2 3">
    <name type="scientific">Algoriphagus boritolerans DSM 17298 = JCM 18970</name>
    <dbReference type="NCBI Taxonomy" id="1120964"/>
    <lineage>
        <taxon>Bacteria</taxon>
        <taxon>Pseudomonadati</taxon>
        <taxon>Bacteroidota</taxon>
        <taxon>Cytophagia</taxon>
        <taxon>Cytophagales</taxon>
        <taxon>Cyclobacteriaceae</taxon>
        <taxon>Algoriphagus</taxon>
    </lineage>
</organism>
<evidence type="ECO:0000256" key="1">
    <source>
        <dbReference type="HAMAP-Rule" id="MF_02093"/>
    </source>
</evidence>
<comment type="catalytic activity">
    <reaction evidence="1">
        <text>all-trans-beta-carotene + O2 = 2 all-trans-retinal</text>
        <dbReference type="Rhea" id="RHEA:32887"/>
        <dbReference type="ChEBI" id="CHEBI:15379"/>
        <dbReference type="ChEBI" id="CHEBI:17579"/>
        <dbReference type="ChEBI" id="CHEBI:17898"/>
        <dbReference type="EC" id="1.13.11.63"/>
    </reaction>
</comment>
<feature type="transmembrane region" description="Helical" evidence="1">
    <location>
        <begin position="192"/>
        <end position="211"/>
    </location>
</feature>
<keyword evidence="1" id="KW-1003">Cell membrane</keyword>
<dbReference type="EMBL" id="FNVR01000003">
    <property type="protein sequence ID" value="SEF62203.1"/>
    <property type="molecule type" value="Genomic_DNA"/>
</dbReference>
<proteinExistence type="inferred from homology"/>
<dbReference type="STRING" id="1120964.GCA_001313265_06969"/>
<feature type="transmembrane region" description="Helical" evidence="1">
    <location>
        <begin position="68"/>
        <end position="93"/>
    </location>
</feature>
<dbReference type="GO" id="GO:0005506">
    <property type="term" value="F:iron ion binding"/>
    <property type="evidence" value="ECO:0007669"/>
    <property type="project" value="UniProtKB-UniRule"/>
</dbReference>
<keyword evidence="1" id="KW-0472">Membrane</keyword>
<dbReference type="InterPro" id="IPR022270">
    <property type="entry name" value="Blh_diox"/>
</dbReference>
<dbReference type="OrthoDB" id="945227at2"/>
<dbReference type="Pfam" id="PF15461">
    <property type="entry name" value="BCD"/>
    <property type="match status" value="1"/>
</dbReference>
<dbReference type="RefSeq" id="WP_103923474.1">
    <property type="nucleotide sequence ID" value="NZ_FNVR01000003.1"/>
</dbReference>
<sequence length="292" mass="33462">MKRIENVAKAFGLLICLGFMISPENNVTVQFSLVVIILLSVGIPHGAIDHLISNPQIDKNGLVKFLIIYLSLIAAYLTFWYFLPVLALIAFLIMSAYHFGQSHFLTEPTLKSYSWLLYLSRGGYFLFAILLGDWEATKLILNPLVNLDYLNHSRLFILAAFLVSTLLIQSVFGPKFKKNHLLELLVLGPILYLSPLMVGFVVYFGFWHALPSMMTEYKFLRSFEAYSSIKKFTYQLLPFSLISFIGIGLILFFGLEFLDESNLILLFFVMISLISFPHILYMDHFLKKQVQN</sequence>
<evidence type="ECO:0000313" key="2">
    <source>
        <dbReference type="EMBL" id="SEF62203.1"/>
    </source>
</evidence>
<keyword evidence="1" id="KW-0560">Oxidoreductase</keyword>
<comment type="caution">
    <text evidence="1">Lacks conserved residue(s) required for the propagation of feature annotation.</text>
</comment>
<feature type="transmembrane region" description="Helical" evidence="1">
    <location>
        <begin position="155"/>
        <end position="172"/>
    </location>
</feature>
<gene>
    <name evidence="2" type="ORF">SAMN03080598_00758</name>
</gene>
<comment type="cofactor">
    <cofactor evidence="1">
        <name>Fe(2+)</name>
        <dbReference type="ChEBI" id="CHEBI:29033"/>
    </cofactor>
</comment>
<dbReference type="GO" id="GO:0016121">
    <property type="term" value="P:carotene catabolic process"/>
    <property type="evidence" value="ECO:0007669"/>
    <property type="project" value="UniProtKB-UniRule"/>
</dbReference>
<accession>A0A1H5THG8</accession>
<comment type="subcellular location">
    <subcellularLocation>
        <location evidence="1">Cell membrane</location>
        <topology evidence="1">Multi-pass membrane protein</topology>
    </subcellularLocation>
</comment>
<dbReference type="EC" id="1.13.11.63" evidence="1"/>